<evidence type="ECO:0008006" key="3">
    <source>
        <dbReference type="Google" id="ProtNLM"/>
    </source>
</evidence>
<dbReference type="AlphaFoldDB" id="A0A1T4XN48"/>
<organism evidence="1 2">
    <name type="scientific">Gemmiger formicilis</name>
    <dbReference type="NCBI Taxonomy" id="745368"/>
    <lineage>
        <taxon>Bacteria</taxon>
        <taxon>Bacillati</taxon>
        <taxon>Bacillota</taxon>
        <taxon>Clostridia</taxon>
        <taxon>Eubacteriales</taxon>
        <taxon>Gemmiger</taxon>
    </lineage>
</organism>
<proteinExistence type="predicted"/>
<keyword evidence="2" id="KW-1185">Reference proteome</keyword>
<sequence length="173" mass="20440">MRETSYHAVIAEMTVRALWELQNLLDCIPDALWDRCYGGAPLWQHVYHTLHELDQWFINPRDTDFVEPPIHTPHLQELHIYPAVRLDRPAIDDYFYTIKAKLSIYLTSLHDEDLLQRPDNCEWTRFTLILSQYRHLYRHMGMVMGFIEAETGLCPRTLEVGEDPPAAPYDPYQ</sequence>
<reference evidence="1 2" key="1">
    <citation type="submission" date="2017-02" db="EMBL/GenBank/DDBJ databases">
        <authorList>
            <person name="Peterson S.W."/>
        </authorList>
    </citation>
    <scope>NUCLEOTIDE SEQUENCE [LARGE SCALE GENOMIC DNA]</scope>
    <source>
        <strain evidence="1 2">ATCC 27749</strain>
    </source>
</reference>
<protein>
    <recommendedName>
        <fullName evidence="3">DinB superfamily protein</fullName>
    </recommendedName>
</protein>
<dbReference type="InterPro" id="IPR034660">
    <property type="entry name" value="DinB/YfiT-like"/>
</dbReference>
<dbReference type="EMBL" id="FUYF01000012">
    <property type="protein sequence ID" value="SKA90976.1"/>
    <property type="molecule type" value="Genomic_DNA"/>
</dbReference>
<gene>
    <name evidence="1" type="ORF">SAMN02745178_02095</name>
</gene>
<dbReference type="SUPFAM" id="SSF109854">
    <property type="entry name" value="DinB/YfiT-like putative metalloenzymes"/>
    <property type="match status" value="1"/>
</dbReference>
<name>A0A1T4XN48_9FIRM</name>
<evidence type="ECO:0000313" key="2">
    <source>
        <dbReference type="Proteomes" id="UP000190286"/>
    </source>
</evidence>
<dbReference type="RefSeq" id="WP_242943438.1">
    <property type="nucleotide sequence ID" value="NZ_CAJKTF010000020.1"/>
</dbReference>
<dbReference type="Proteomes" id="UP000190286">
    <property type="component" value="Unassembled WGS sequence"/>
</dbReference>
<accession>A0A1T4XN48</accession>
<dbReference type="STRING" id="745368.SAMN02745178_02095"/>
<dbReference type="GeneID" id="93338546"/>
<evidence type="ECO:0000313" key="1">
    <source>
        <dbReference type="EMBL" id="SKA90976.1"/>
    </source>
</evidence>